<feature type="chain" id="PRO_5038604558" description="Tail specific protease domain-containing protein" evidence="7">
    <location>
        <begin position="26"/>
        <end position="409"/>
    </location>
</feature>
<dbReference type="Pfam" id="PF03572">
    <property type="entry name" value="Peptidase_S41"/>
    <property type="match status" value="1"/>
</dbReference>
<comment type="subcellular location">
    <subcellularLocation>
        <location evidence="1">Cytoplasm</location>
    </subcellularLocation>
</comment>
<dbReference type="GO" id="GO:0006508">
    <property type="term" value="P:proteolysis"/>
    <property type="evidence" value="ECO:0007669"/>
    <property type="project" value="UniProtKB-KW"/>
</dbReference>
<feature type="signal peptide" evidence="7">
    <location>
        <begin position="1"/>
        <end position="25"/>
    </location>
</feature>
<name>A0A9D1TWX8_9BACT</name>
<dbReference type="PROSITE" id="PS51257">
    <property type="entry name" value="PROKAR_LIPOPROTEIN"/>
    <property type="match status" value="1"/>
</dbReference>
<keyword evidence="4" id="KW-0645">Protease</keyword>
<keyword evidence="6" id="KW-0720">Serine protease</keyword>
<evidence type="ECO:0000259" key="8">
    <source>
        <dbReference type="SMART" id="SM00245"/>
    </source>
</evidence>
<sequence>MKHIYHTLFVALMLISGAVSCRRQAPELTNPNDLRVNTESPSQVFLAFWQGMNNSYGFWDIDPTDWDAVYDHYLPIFERLDTELATLPTTEERMGRLQELYTEMCSKLIDHHLTLTFYPETDSAFRISPGMLEAQSRDYAHQPQVINNTLRTVYEANKQAGRITDDVVGVYNDPTGENSMLAISYKIDGVIYLHFTSFSFTGAIANDPGNPAEQALRNFQRLILETPDIQGVIIDVRDNGGGYLSDMDELLAYLIDTPFQFAYTRVKSGLGRLDYGPWVPAVVTPAAQHRGVEAPIVVLTNLYSVSMSELTAMAVSALPNGCVIGERSFGGTGPLAGDFTYSYNGSVSNPAVQIYCATAMTKDINGQIHEGIGIVPDIEVLQDAAMEAQLANGVDLQLERALEYIRTGK</sequence>
<evidence type="ECO:0000313" key="10">
    <source>
        <dbReference type="Proteomes" id="UP000823926"/>
    </source>
</evidence>
<accession>A0A9D1TWX8</accession>
<dbReference type="PANTHER" id="PTHR43253">
    <property type="entry name" value="TRICORN PROTEASE HOMOLOG 2-RELATED"/>
    <property type="match status" value="1"/>
</dbReference>
<keyword evidence="3" id="KW-0963">Cytoplasm</keyword>
<dbReference type="InterPro" id="IPR012393">
    <property type="entry name" value="Tricorn_protease"/>
</dbReference>
<organism evidence="9 10">
    <name type="scientific">Candidatus Rikenella faecigallinarum</name>
    <dbReference type="NCBI Taxonomy" id="2838745"/>
    <lineage>
        <taxon>Bacteria</taxon>
        <taxon>Pseudomonadati</taxon>
        <taxon>Bacteroidota</taxon>
        <taxon>Bacteroidia</taxon>
        <taxon>Bacteroidales</taxon>
        <taxon>Rikenellaceae</taxon>
        <taxon>Rikenella</taxon>
    </lineage>
</organism>
<dbReference type="EMBL" id="DXHL01000002">
    <property type="protein sequence ID" value="HIW09903.1"/>
    <property type="molecule type" value="Genomic_DNA"/>
</dbReference>
<evidence type="ECO:0000256" key="2">
    <source>
        <dbReference type="ARBA" id="ARBA00008524"/>
    </source>
</evidence>
<dbReference type="GO" id="GO:0005737">
    <property type="term" value="C:cytoplasm"/>
    <property type="evidence" value="ECO:0007669"/>
    <property type="project" value="UniProtKB-SubCell"/>
</dbReference>
<feature type="domain" description="Tail specific protease" evidence="8">
    <location>
        <begin position="156"/>
        <end position="381"/>
    </location>
</feature>
<protein>
    <recommendedName>
        <fullName evidence="8">Tail specific protease domain-containing protein</fullName>
    </recommendedName>
</protein>
<proteinExistence type="inferred from homology"/>
<keyword evidence="7" id="KW-0732">Signal</keyword>
<dbReference type="SMART" id="SM00245">
    <property type="entry name" value="TSPc"/>
    <property type="match status" value="1"/>
</dbReference>
<dbReference type="SUPFAM" id="SSF52096">
    <property type="entry name" value="ClpP/crotonase"/>
    <property type="match status" value="1"/>
</dbReference>
<dbReference type="InterPro" id="IPR005151">
    <property type="entry name" value="Tail-specific_protease"/>
</dbReference>
<dbReference type="Proteomes" id="UP000823926">
    <property type="component" value="Unassembled WGS sequence"/>
</dbReference>
<evidence type="ECO:0000256" key="4">
    <source>
        <dbReference type="ARBA" id="ARBA00022670"/>
    </source>
</evidence>
<evidence type="ECO:0000256" key="3">
    <source>
        <dbReference type="ARBA" id="ARBA00022490"/>
    </source>
</evidence>
<dbReference type="InterPro" id="IPR029045">
    <property type="entry name" value="ClpP/crotonase-like_dom_sf"/>
</dbReference>
<reference evidence="9" key="2">
    <citation type="submission" date="2021-04" db="EMBL/GenBank/DDBJ databases">
        <authorList>
            <person name="Gilroy R."/>
        </authorList>
    </citation>
    <scope>NUCLEOTIDE SEQUENCE</scope>
    <source>
        <strain evidence="9">ChiBcec15-1070</strain>
    </source>
</reference>
<dbReference type="GO" id="GO:0008236">
    <property type="term" value="F:serine-type peptidase activity"/>
    <property type="evidence" value="ECO:0007669"/>
    <property type="project" value="UniProtKB-KW"/>
</dbReference>
<dbReference type="PANTHER" id="PTHR43253:SF1">
    <property type="entry name" value="TRICORN PROTEASE HOMOLOG 2-RELATED"/>
    <property type="match status" value="1"/>
</dbReference>
<keyword evidence="5" id="KW-0378">Hydrolase</keyword>
<dbReference type="CDD" id="cd07562">
    <property type="entry name" value="Peptidase_S41_TRI"/>
    <property type="match status" value="1"/>
</dbReference>
<evidence type="ECO:0000256" key="1">
    <source>
        <dbReference type="ARBA" id="ARBA00004496"/>
    </source>
</evidence>
<evidence type="ECO:0000313" key="9">
    <source>
        <dbReference type="EMBL" id="HIW09903.1"/>
    </source>
</evidence>
<dbReference type="Gene3D" id="3.30.750.44">
    <property type="match status" value="1"/>
</dbReference>
<evidence type="ECO:0000256" key="7">
    <source>
        <dbReference type="SAM" id="SignalP"/>
    </source>
</evidence>
<dbReference type="Gene3D" id="3.90.226.10">
    <property type="entry name" value="2-enoyl-CoA Hydratase, Chain A, domain 1"/>
    <property type="match status" value="1"/>
</dbReference>
<evidence type="ECO:0000256" key="6">
    <source>
        <dbReference type="ARBA" id="ARBA00022825"/>
    </source>
</evidence>
<comment type="caution">
    <text evidence="9">The sequence shown here is derived from an EMBL/GenBank/DDBJ whole genome shotgun (WGS) entry which is preliminary data.</text>
</comment>
<reference evidence="9" key="1">
    <citation type="journal article" date="2021" name="PeerJ">
        <title>Extensive microbial diversity within the chicken gut microbiome revealed by metagenomics and culture.</title>
        <authorList>
            <person name="Gilroy R."/>
            <person name="Ravi A."/>
            <person name="Getino M."/>
            <person name="Pursley I."/>
            <person name="Horton D.L."/>
            <person name="Alikhan N.F."/>
            <person name="Baker D."/>
            <person name="Gharbi K."/>
            <person name="Hall N."/>
            <person name="Watson M."/>
            <person name="Adriaenssens E.M."/>
            <person name="Foster-Nyarko E."/>
            <person name="Jarju S."/>
            <person name="Secka A."/>
            <person name="Antonio M."/>
            <person name="Oren A."/>
            <person name="Chaudhuri R.R."/>
            <person name="La Ragione R."/>
            <person name="Hildebrand F."/>
            <person name="Pallen M.J."/>
        </authorList>
    </citation>
    <scope>NUCLEOTIDE SEQUENCE</scope>
    <source>
        <strain evidence="9">ChiBcec15-1070</strain>
    </source>
</reference>
<gene>
    <name evidence="9" type="ORF">H9888_00230</name>
</gene>
<dbReference type="AlphaFoldDB" id="A0A9D1TWX8"/>
<evidence type="ECO:0000256" key="5">
    <source>
        <dbReference type="ARBA" id="ARBA00022801"/>
    </source>
</evidence>
<comment type="similarity">
    <text evidence="2">Belongs to the peptidase S41B family.</text>
</comment>